<dbReference type="Proteomes" id="UP000698222">
    <property type="component" value="Unassembled WGS sequence"/>
</dbReference>
<keyword evidence="8" id="KW-0902">Two-component regulatory system</keyword>
<dbReference type="InterPro" id="IPR036890">
    <property type="entry name" value="HATPase_C_sf"/>
</dbReference>
<accession>A0ABS4YQH7</accession>
<evidence type="ECO:0000256" key="7">
    <source>
        <dbReference type="ARBA" id="ARBA00022840"/>
    </source>
</evidence>
<evidence type="ECO:0000256" key="4">
    <source>
        <dbReference type="ARBA" id="ARBA00022679"/>
    </source>
</evidence>
<dbReference type="Pfam" id="PF02518">
    <property type="entry name" value="HATPase_c"/>
    <property type="match status" value="1"/>
</dbReference>
<evidence type="ECO:0000256" key="10">
    <source>
        <dbReference type="SAM" id="Phobius"/>
    </source>
</evidence>
<dbReference type="EMBL" id="JAGIOC010000001">
    <property type="protein sequence ID" value="MBP2411048.1"/>
    <property type="molecule type" value="Genomic_DNA"/>
</dbReference>
<comment type="catalytic activity">
    <reaction evidence="1">
        <text>ATP + protein L-histidine = ADP + protein N-phospho-L-histidine.</text>
        <dbReference type="EC" id="2.7.13.3"/>
    </reaction>
</comment>
<keyword evidence="3" id="KW-0597">Phosphoprotein</keyword>
<feature type="domain" description="Signal transduction histidine kinase subgroup 3 dimerisation and phosphoacceptor" evidence="12">
    <location>
        <begin position="225"/>
        <end position="292"/>
    </location>
</feature>
<dbReference type="Pfam" id="PF07730">
    <property type="entry name" value="HisKA_3"/>
    <property type="match status" value="1"/>
</dbReference>
<keyword evidence="14" id="KW-1185">Reference proteome</keyword>
<evidence type="ECO:0000313" key="13">
    <source>
        <dbReference type="EMBL" id="MBP2411048.1"/>
    </source>
</evidence>
<evidence type="ECO:0000256" key="5">
    <source>
        <dbReference type="ARBA" id="ARBA00022741"/>
    </source>
</evidence>
<dbReference type="InterPro" id="IPR003594">
    <property type="entry name" value="HATPase_dom"/>
</dbReference>
<evidence type="ECO:0000256" key="3">
    <source>
        <dbReference type="ARBA" id="ARBA00022553"/>
    </source>
</evidence>
<dbReference type="Gene3D" id="3.30.565.10">
    <property type="entry name" value="Histidine kinase-like ATPase, C-terminal domain"/>
    <property type="match status" value="1"/>
</dbReference>
<dbReference type="InterPro" id="IPR011712">
    <property type="entry name" value="Sig_transdc_His_kin_sub3_dim/P"/>
</dbReference>
<keyword evidence="7" id="KW-0067">ATP-binding</keyword>
<reference evidence="13 14" key="1">
    <citation type="submission" date="2021-03" db="EMBL/GenBank/DDBJ databases">
        <title>Sequencing the genomes of 1000 actinobacteria strains.</title>
        <authorList>
            <person name="Klenk H.-P."/>
        </authorList>
    </citation>
    <scope>NUCLEOTIDE SEQUENCE [LARGE SCALE GENOMIC DNA]</scope>
    <source>
        <strain evidence="13 14">DSM 14564</strain>
    </source>
</reference>
<dbReference type="PANTHER" id="PTHR24421">
    <property type="entry name" value="NITRATE/NITRITE SENSOR PROTEIN NARX-RELATED"/>
    <property type="match status" value="1"/>
</dbReference>
<evidence type="ECO:0000256" key="6">
    <source>
        <dbReference type="ARBA" id="ARBA00022777"/>
    </source>
</evidence>
<evidence type="ECO:0000256" key="9">
    <source>
        <dbReference type="SAM" id="MobiDB-lite"/>
    </source>
</evidence>
<keyword evidence="10" id="KW-1133">Transmembrane helix</keyword>
<feature type="region of interest" description="Disordered" evidence="9">
    <location>
        <begin position="429"/>
        <end position="451"/>
    </location>
</feature>
<feature type="transmembrane region" description="Helical" evidence="10">
    <location>
        <begin position="165"/>
        <end position="188"/>
    </location>
</feature>
<keyword evidence="5" id="KW-0547">Nucleotide-binding</keyword>
<gene>
    <name evidence="13" type="ORF">JOF44_003951</name>
</gene>
<dbReference type="SUPFAM" id="SSF55874">
    <property type="entry name" value="ATPase domain of HSP90 chaperone/DNA topoisomerase II/histidine kinase"/>
    <property type="match status" value="1"/>
</dbReference>
<evidence type="ECO:0000256" key="2">
    <source>
        <dbReference type="ARBA" id="ARBA00012438"/>
    </source>
</evidence>
<keyword evidence="6 13" id="KW-0418">Kinase</keyword>
<dbReference type="EC" id="2.7.13.3" evidence="2"/>
<name>A0ABS4YQH7_9MICO</name>
<dbReference type="CDD" id="cd16917">
    <property type="entry name" value="HATPase_UhpB-NarQ-NarX-like"/>
    <property type="match status" value="1"/>
</dbReference>
<dbReference type="GO" id="GO:0016301">
    <property type="term" value="F:kinase activity"/>
    <property type="evidence" value="ECO:0007669"/>
    <property type="project" value="UniProtKB-KW"/>
</dbReference>
<evidence type="ECO:0000256" key="1">
    <source>
        <dbReference type="ARBA" id="ARBA00000085"/>
    </source>
</evidence>
<evidence type="ECO:0000256" key="8">
    <source>
        <dbReference type="ARBA" id="ARBA00023012"/>
    </source>
</evidence>
<keyword evidence="10" id="KW-0472">Membrane</keyword>
<feature type="domain" description="Histidine kinase/HSP90-like ATPase" evidence="11">
    <location>
        <begin position="335"/>
        <end position="421"/>
    </location>
</feature>
<keyword evidence="4" id="KW-0808">Transferase</keyword>
<feature type="transmembrane region" description="Helical" evidence="10">
    <location>
        <begin position="123"/>
        <end position="145"/>
    </location>
</feature>
<dbReference type="RefSeq" id="WP_209895414.1">
    <property type="nucleotide sequence ID" value="NZ_BAAAJV010000053.1"/>
</dbReference>
<proteinExistence type="predicted"/>
<comment type="caution">
    <text evidence="13">The sequence shown here is derived from an EMBL/GenBank/DDBJ whole genome shotgun (WGS) entry which is preliminary data.</text>
</comment>
<dbReference type="InterPro" id="IPR050482">
    <property type="entry name" value="Sensor_HK_TwoCompSys"/>
</dbReference>
<dbReference type="PANTHER" id="PTHR24421:SF10">
    <property type="entry name" value="NITRATE_NITRITE SENSOR PROTEIN NARQ"/>
    <property type="match status" value="1"/>
</dbReference>
<evidence type="ECO:0000259" key="12">
    <source>
        <dbReference type="Pfam" id="PF07730"/>
    </source>
</evidence>
<protein>
    <recommendedName>
        <fullName evidence="2">histidine kinase</fullName>
        <ecNumber evidence="2">2.7.13.3</ecNumber>
    </recommendedName>
</protein>
<keyword evidence="10" id="KW-0812">Transmembrane</keyword>
<feature type="compositionally biased region" description="Low complexity" evidence="9">
    <location>
        <begin position="432"/>
        <end position="443"/>
    </location>
</feature>
<sequence>MNETTAPPPAPRRPRLTAAALASVLLGGLLFCSWFWISLTLLLGGLGSLPALGSGLFLLVPWLLVMQGAVRIERRRAVAVHGIGVILPARRRSLRTGVGGWIHDRWLELGTGAFWRGTLHHHLAMLVAGAFFVLVLALLWLGWTAGDIALRHGPVTLGSLTLGRWMLGLLATTSAVLAVLALVLGALADRGLARMLISGSEDDLREQVAELVERRQGAVDASAQERLRIERDLHDGVQPRLVNLAMTLGMAKNTIHADPDRASDLVGQAHLEAKGVMTDLRQLARGIHPAVLTDRGLDAALSALAARSSIPVDLQVDLDPGDRARLDREREAVAYFVVSEALTNIAKHSAADSASVTVTQTPEALRVRVEDDGRGGARVHRDGLSTGLAGLTDRVRATGGRLDVTSPADGGTTLVAVIPLAPGTGAAATVRSAAPGSPAAPAGTDPQEVQR</sequence>
<dbReference type="Gene3D" id="1.20.5.1930">
    <property type="match status" value="1"/>
</dbReference>
<evidence type="ECO:0000313" key="14">
    <source>
        <dbReference type="Proteomes" id="UP000698222"/>
    </source>
</evidence>
<evidence type="ECO:0000259" key="11">
    <source>
        <dbReference type="Pfam" id="PF02518"/>
    </source>
</evidence>
<organism evidence="13 14">
    <name type="scientific">Brachybacterium fresconis</name>
    <dbReference type="NCBI Taxonomy" id="173363"/>
    <lineage>
        <taxon>Bacteria</taxon>
        <taxon>Bacillati</taxon>
        <taxon>Actinomycetota</taxon>
        <taxon>Actinomycetes</taxon>
        <taxon>Micrococcales</taxon>
        <taxon>Dermabacteraceae</taxon>
        <taxon>Brachybacterium</taxon>
    </lineage>
</organism>
<feature type="transmembrane region" description="Helical" evidence="10">
    <location>
        <begin position="43"/>
        <end position="65"/>
    </location>
</feature>
<feature type="transmembrane region" description="Helical" evidence="10">
    <location>
        <begin position="16"/>
        <end position="37"/>
    </location>
</feature>